<feature type="compositionally biased region" description="Basic and acidic residues" evidence="1">
    <location>
        <begin position="171"/>
        <end position="180"/>
    </location>
</feature>
<comment type="caution">
    <text evidence="3">The sequence shown here is derived from an EMBL/GenBank/DDBJ whole genome shotgun (WGS) entry which is preliminary data.</text>
</comment>
<dbReference type="Proteomes" id="UP001501204">
    <property type="component" value="Unassembled WGS sequence"/>
</dbReference>
<feature type="region of interest" description="Disordered" evidence="1">
    <location>
        <begin position="152"/>
        <end position="252"/>
    </location>
</feature>
<evidence type="ECO:0000313" key="3">
    <source>
        <dbReference type="EMBL" id="GAA1771931.1"/>
    </source>
</evidence>
<feature type="compositionally biased region" description="Basic and acidic residues" evidence="1">
    <location>
        <begin position="1"/>
        <end position="23"/>
    </location>
</feature>
<evidence type="ECO:0000313" key="4">
    <source>
        <dbReference type="Proteomes" id="UP001501204"/>
    </source>
</evidence>
<feature type="domain" description="eCIS core" evidence="2">
    <location>
        <begin position="79"/>
        <end position="156"/>
    </location>
</feature>
<organism evidence="3 4">
    <name type="scientific">Kocuria aegyptia</name>
    <dbReference type="NCBI Taxonomy" id="330943"/>
    <lineage>
        <taxon>Bacteria</taxon>
        <taxon>Bacillati</taxon>
        <taxon>Actinomycetota</taxon>
        <taxon>Actinomycetes</taxon>
        <taxon>Micrococcales</taxon>
        <taxon>Micrococcaceae</taxon>
        <taxon>Kocuria</taxon>
    </lineage>
</organism>
<dbReference type="EMBL" id="BAAAOA010000046">
    <property type="protein sequence ID" value="GAA1771931.1"/>
    <property type="molecule type" value="Genomic_DNA"/>
</dbReference>
<dbReference type="Pfam" id="PF13699">
    <property type="entry name" value="eCIS_core"/>
    <property type="match status" value="1"/>
</dbReference>
<sequence>MHIHDHDQGENESLRPRADRVEENVPPQLWRAAAAGRTDVVGPAGMLAMQRAVGNAGVQRLAEEERSPVLDVVSSGGHPLEEPVRTDMESRLGHDFSDVRVHTDDAASRSAESVNAHAYTVGSNVVFQREKYDPSSTAGRTMLAHELTHVVQQRSGPVDGTPTGSGVRVSDPSDRFEREAAVNAERVMSGPAPVSPAPAAVQRAAVDDAALPVQRAEGEEEEETAQGSFTGDATAQRDVVQRAEGEEEEEQA</sequence>
<proteinExistence type="predicted"/>
<reference evidence="4" key="1">
    <citation type="journal article" date="2019" name="Int. J. Syst. Evol. Microbiol.">
        <title>The Global Catalogue of Microorganisms (GCM) 10K type strain sequencing project: providing services to taxonomists for standard genome sequencing and annotation.</title>
        <authorList>
            <consortium name="The Broad Institute Genomics Platform"/>
            <consortium name="The Broad Institute Genome Sequencing Center for Infectious Disease"/>
            <person name="Wu L."/>
            <person name="Ma J."/>
        </authorList>
    </citation>
    <scope>NUCLEOTIDE SEQUENCE [LARGE SCALE GENOMIC DNA]</scope>
    <source>
        <strain evidence="4">JCM 14735</strain>
    </source>
</reference>
<feature type="region of interest" description="Disordered" evidence="1">
    <location>
        <begin position="1"/>
        <end position="25"/>
    </location>
</feature>
<name>A0ABP4X8A3_9MICC</name>
<dbReference type="RefSeq" id="WP_344124259.1">
    <property type="nucleotide sequence ID" value="NZ_BAAAOA010000046.1"/>
</dbReference>
<protein>
    <submittedName>
        <fullName evidence="3">DUF4157 domain-containing protein</fullName>
    </submittedName>
</protein>
<keyword evidence="4" id="KW-1185">Reference proteome</keyword>
<feature type="compositionally biased region" description="Low complexity" evidence="1">
    <location>
        <begin position="197"/>
        <end position="210"/>
    </location>
</feature>
<evidence type="ECO:0000259" key="2">
    <source>
        <dbReference type="Pfam" id="PF13699"/>
    </source>
</evidence>
<evidence type="ECO:0000256" key="1">
    <source>
        <dbReference type="SAM" id="MobiDB-lite"/>
    </source>
</evidence>
<gene>
    <name evidence="3" type="ORF">GCM10009767_32310</name>
</gene>
<accession>A0ABP4X8A3</accession>
<dbReference type="InterPro" id="IPR025295">
    <property type="entry name" value="eCIS_core_dom"/>
</dbReference>